<accession>A0A3P7L6B9</accession>
<protein>
    <recommendedName>
        <fullName evidence="2">Fungal lipase-type domain-containing protein</fullName>
    </recommendedName>
</protein>
<dbReference type="SUPFAM" id="SSF53474">
    <property type="entry name" value="alpha/beta-Hydrolases"/>
    <property type="match status" value="1"/>
</dbReference>
<reference evidence="3 4" key="1">
    <citation type="submission" date="2018-11" db="EMBL/GenBank/DDBJ databases">
        <authorList>
            <consortium name="Pathogen Informatics"/>
        </authorList>
    </citation>
    <scope>NUCLEOTIDE SEQUENCE [LARGE SCALE GENOMIC DNA]</scope>
</reference>
<dbReference type="Pfam" id="PF01764">
    <property type="entry name" value="Lipase_3"/>
    <property type="match status" value="1"/>
</dbReference>
<gene>
    <name evidence="3" type="ORF">SVUK_LOCUS13273</name>
</gene>
<dbReference type="InterPro" id="IPR029058">
    <property type="entry name" value="AB_hydrolase_fold"/>
</dbReference>
<dbReference type="Gene3D" id="3.40.50.1820">
    <property type="entry name" value="alpha/beta hydrolase"/>
    <property type="match status" value="1"/>
</dbReference>
<name>A0A3P7L6B9_STRVU</name>
<dbReference type="InterPro" id="IPR002921">
    <property type="entry name" value="Fungal_lipase-type"/>
</dbReference>
<feature type="domain" description="Fungal lipase-type" evidence="2">
    <location>
        <begin position="88"/>
        <end position="198"/>
    </location>
</feature>
<dbReference type="AlphaFoldDB" id="A0A3P7L6B9"/>
<keyword evidence="1" id="KW-0732">Signal</keyword>
<dbReference type="CDD" id="cd00519">
    <property type="entry name" value="Lipase_3"/>
    <property type="match status" value="1"/>
</dbReference>
<dbReference type="EMBL" id="UYYB01101458">
    <property type="protein sequence ID" value="VDM78275.1"/>
    <property type="molecule type" value="Genomic_DNA"/>
</dbReference>
<dbReference type="GO" id="GO:0006629">
    <property type="term" value="P:lipid metabolic process"/>
    <property type="evidence" value="ECO:0007669"/>
    <property type="project" value="InterPro"/>
</dbReference>
<proteinExistence type="predicted"/>
<feature type="chain" id="PRO_5018136063" description="Fungal lipase-type domain-containing protein" evidence="1">
    <location>
        <begin position="16"/>
        <end position="227"/>
    </location>
</feature>
<keyword evidence="4" id="KW-1185">Reference proteome</keyword>
<organism evidence="3 4">
    <name type="scientific">Strongylus vulgaris</name>
    <name type="common">Blood worm</name>
    <dbReference type="NCBI Taxonomy" id="40348"/>
    <lineage>
        <taxon>Eukaryota</taxon>
        <taxon>Metazoa</taxon>
        <taxon>Ecdysozoa</taxon>
        <taxon>Nematoda</taxon>
        <taxon>Chromadorea</taxon>
        <taxon>Rhabditida</taxon>
        <taxon>Rhabditina</taxon>
        <taxon>Rhabditomorpha</taxon>
        <taxon>Strongyloidea</taxon>
        <taxon>Strongylidae</taxon>
        <taxon>Strongylus</taxon>
    </lineage>
</organism>
<evidence type="ECO:0000259" key="2">
    <source>
        <dbReference type="Pfam" id="PF01764"/>
    </source>
</evidence>
<sequence>MIAFILLCGVFTAYSRHIYKDDFARNKMMPLSAAAYSSDPKLCVKTIDPTAEEVEQVTRKCDGQNTCSGYAAVLPKEKAIVIGFRWKADVGSVASYFCNAFNEVWENGLKDIVSKLIKENKDKDYYIWITGHSLGGAMASLAASYIVEHNMAKGDKIKLVTFGQPETGDTKFVDLLKKQVEYSYRVVHYHDPVVEFPILRYTYQDTEVLNKYGKVPTTSSNFPPSYF</sequence>
<evidence type="ECO:0000256" key="1">
    <source>
        <dbReference type="SAM" id="SignalP"/>
    </source>
</evidence>
<dbReference type="OrthoDB" id="5866690at2759"/>
<dbReference type="PANTHER" id="PTHR45908:SF11">
    <property type="entry name" value="FUNGAL LIPASE-LIKE DOMAIN-CONTAINING PROTEIN"/>
    <property type="match status" value="1"/>
</dbReference>
<evidence type="ECO:0000313" key="3">
    <source>
        <dbReference type="EMBL" id="VDM78275.1"/>
    </source>
</evidence>
<evidence type="ECO:0000313" key="4">
    <source>
        <dbReference type="Proteomes" id="UP000270094"/>
    </source>
</evidence>
<dbReference type="Proteomes" id="UP000270094">
    <property type="component" value="Unassembled WGS sequence"/>
</dbReference>
<feature type="signal peptide" evidence="1">
    <location>
        <begin position="1"/>
        <end position="15"/>
    </location>
</feature>
<dbReference type="PANTHER" id="PTHR45908">
    <property type="entry name" value="PROTEIN CBG11750-RELATED"/>
    <property type="match status" value="1"/>
</dbReference>